<evidence type="ECO:0000256" key="5">
    <source>
        <dbReference type="ARBA" id="ARBA00022776"/>
    </source>
</evidence>
<keyword evidence="9" id="KW-0995">Kinetochore</keyword>
<comment type="subcellular location">
    <subcellularLocation>
        <location evidence="1">Chromosome</location>
        <location evidence="1">Centromere</location>
    </subcellularLocation>
    <subcellularLocation>
        <location evidence="9">Nucleus</location>
    </subcellularLocation>
    <subcellularLocation>
        <location evidence="9">Chromosome</location>
        <location evidence="9">Centromere</location>
        <location evidence="9">Kinetochore</location>
    </subcellularLocation>
</comment>
<keyword evidence="6" id="KW-0175">Coiled coil</keyword>
<keyword evidence="7 9" id="KW-0131">Cell cycle</keyword>
<feature type="domain" description="Chromosome segregation protein Spc25 C-terminal" evidence="11">
    <location>
        <begin position="116"/>
        <end position="183"/>
    </location>
</feature>
<comment type="caution">
    <text evidence="12">The sequence shown here is derived from an EMBL/GenBank/DDBJ whole genome shotgun (WGS) entry which is preliminary data.</text>
</comment>
<dbReference type="InterPro" id="IPR013255">
    <property type="entry name" value="Spc25_C"/>
</dbReference>
<comment type="function">
    <text evidence="9">Acts as a component of the essential kinetochore-associated NDC80 complex, which is required for chromosome segregation and spindle checkpoint activity.</text>
</comment>
<feature type="compositionally biased region" description="Low complexity" evidence="10">
    <location>
        <begin position="82"/>
        <end position="92"/>
    </location>
</feature>
<dbReference type="Proteomes" id="UP000075714">
    <property type="component" value="Unassembled WGS sequence"/>
</dbReference>
<gene>
    <name evidence="12" type="ORF">GPECTOR_9g539</name>
</gene>
<dbReference type="OrthoDB" id="6353017at2759"/>
<keyword evidence="4 9" id="KW-0132">Cell division</keyword>
<name>A0A150GRM5_GONPE</name>
<evidence type="ECO:0000256" key="6">
    <source>
        <dbReference type="ARBA" id="ARBA00023054"/>
    </source>
</evidence>
<dbReference type="GO" id="GO:0031262">
    <property type="term" value="C:Ndc80 complex"/>
    <property type="evidence" value="ECO:0007669"/>
    <property type="project" value="InterPro"/>
</dbReference>
<evidence type="ECO:0000313" key="12">
    <source>
        <dbReference type="EMBL" id="KXZ52495.1"/>
    </source>
</evidence>
<dbReference type="STRING" id="33097.A0A150GRM5"/>
<proteinExistence type="inferred from homology"/>
<feature type="region of interest" description="Disordered" evidence="10">
    <location>
        <begin position="64"/>
        <end position="106"/>
    </location>
</feature>
<organism evidence="12 13">
    <name type="scientific">Gonium pectorale</name>
    <name type="common">Green alga</name>
    <dbReference type="NCBI Taxonomy" id="33097"/>
    <lineage>
        <taxon>Eukaryota</taxon>
        <taxon>Viridiplantae</taxon>
        <taxon>Chlorophyta</taxon>
        <taxon>core chlorophytes</taxon>
        <taxon>Chlorophyceae</taxon>
        <taxon>CS clade</taxon>
        <taxon>Chlamydomonadales</taxon>
        <taxon>Volvocaceae</taxon>
        <taxon>Gonium</taxon>
    </lineage>
</organism>
<dbReference type="PANTHER" id="PTHR14281">
    <property type="entry name" value="KINETOCHORE PROTEIN SPC25-RELATED"/>
    <property type="match status" value="1"/>
</dbReference>
<feature type="compositionally biased region" description="Basic and acidic residues" evidence="10">
    <location>
        <begin position="64"/>
        <end position="78"/>
    </location>
</feature>
<evidence type="ECO:0000256" key="10">
    <source>
        <dbReference type="SAM" id="MobiDB-lite"/>
    </source>
</evidence>
<dbReference type="EMBL" id="LSYV01000010">
    <property type="protein sequence ID" value="KXZ52495.1"/>
    <property type="molecule type" value="Genomic_DNA"/>
</dbReference>
<evidence type="ECO:0000256" key="4">
    <source>
        <dbReference type="ARBA" id="ARBA00022618"/>
    </source>
</evidence>
<evidence type="ECO:0000256" key="8">
    <source>
        <dbReference type="ARBA" id="ARBA00023328"/>
    </source>
</evidence>
<dbReference type="AlphaFoldDB" id="A0A150GRM5"/>
<keyword evidence="3 9" id="KW-0158">Chromosome</keyword>
<keyword evidence="8 9" id="KW-0137">Centromere</keyword>
<evidence type="ECO:0000256" key="9">
    <source>
        <dbReference type="RuleBase" id="RU367150"/>
    </source>
</evidence>
<evidence type="ECO:0000313" key="13">
    <source>
        <dbReference type="Proteomes" id="UP000075714"/>
    </source>
</evidence>
<dbReference type="GO" id="GO:0007059">
    <property type="term" value="P:chromosome segregation"/>
    <property type="evidence" value="ECO:0007669"/>
    <property type="project" value="InterPro"/>
</dbReference>
<dbReference type="CDD" id="cd23784">
    <property type="entry name" value="RWD_Spc25"/>
    <property type="match status" value="1"/>
</dbReference>
<dbReference type="PANTHER" id="PTHR14281:SF0">
    <property type="entry name" value="KINETOCHORE PROTEIN SPC25"/>
    <property type="match status" value="1"/>
</dbReference>
<evidence type="ECO:0000256" key="3">
    <source>
        <dbReference type="ARBA" id="ARBA00022454"/>
    </source>
</evidence>
<keyword evidence="9" id="KW-0539">Nucleus</keyword>
<dbReference type="GO" id="GO:0005634">
    <property type="term" value="C:nucleus"/>
    <property type="evidence" value="ECO:0007669"/>
    <property type="project" value="UniProtKB-SubCell"/>
</dbReference>
<dbReference type="Pfam" id="PF08234">
    <property type="entry name" value="Spindle_Spc25"/>
    <property type="match status" value="1"/>
</dbReference>
<evidence type="ECO:0000256" key="1">
    <source>
        <dbReference type="ARBA" id="ARBA00004584"/>
    </source>
</evidence>
<accession>A0A150GRM5</accession>
<sequence length="192" mass="22245">MSLDLAELEAELNRTRRKVQDWAGMRVQMATERKDQHHAMMQDQTDKLNNLHALKAQLQATMEQTKKRLHDEEQELQRTQESMASASAAASTSEKRLETTQTQLRRQQEEYRQRVADELCLAMTHVDAYDHDKEFLLSVRIIGEEYKVTKCEPAVRGMEELTAEVNRTNDFAAFVKAVRARFVEIARQSHGL</sequence>
<dbReference type="Gene3D" id="3.30.457.50">
    <property type="entry name" value="Chromosome segregation protein Spc25"/>
    <property type="match status" value="1"/>
</dbReference>
<keyword evidence="5 9" id="KW-0498">Mitosis</keyword>
<comment type="subunit">
    <text evidence="9">Component of the NDC80 complex.</text>
</comment>
<evidence type="ECO:0000256" key="7">
    <source>
        <dbReference type="ARBA" id="ARBA00023306"/>
    </source>
</evidence>
<keyword evidence="13" id="KW-1185">Reference proteome</keyword>
<reference evidence="13" key="1">
    <citation type="journal article" date="2016" name="Nat. Commun.">
        <title>The Gonium pectorale genome demonstrates co-option of cell cycle regulation during the evolution of multicellularity.</title>
        <authorList>
            <person name="Hanschen E.R."/>
            <person name="Marriage T.N."/>
            <person name="Ferris P.J."/>
            <person name="Hamaji T."/>
            <person name="Toyoda A."/>
            <person name="Fujiyama A."/>
            <person name="Neme R."/>
            <person name="Noguchi H."/>
            <person name="Minakuchi Y."/>
            <person name="Suzuki M."/>
            <person name="Kawai-Toyooka H."/>
            <person name="Smith D.R."/>
            <person name="Sparks H."/>
            <person name="Anderson J."/>
            <person name="Bakaric R."/>
            <person name="Luria V."/>
            <person name="Karger A."/>
            <person name="Kirschner M.W."/>
            <person name="Durand P.M."/>
            <person name="Michod R.E."/>
            <person name="Nozaki H."/>
            <person name="Olson B.J."/>
        </authorList>
    </citation>
    <scope>NUCLEOTIDE SEQUENCE [LARGE SCALE GENOMIC DNA]</scope>
    <source>
        <strain evidence="13">NIES-2863</strain>
    </source>
</reference>
<evidence type="ECO:0000256" key="2">
    <source>
        <dbReference type="ARBA" id="ARBA00006379"/>
    </source>
</evidence>
<dbReference type="GO" id="GO:0051301">
    <property type="term" value="P:cell division"/>
    <property type="evidence" value="ECO:0007669"/>
    <property type="project" value="UniProtKB-UniRule"/>
</dbReference>
<comment type="similarity">
    <text evidence="2 9">Belongs to the SPC25 family.</text>
</comment>
<protein>
    <recommendedName>
        <fullName evidence="9">Kinetochore protein SPC25</fullName>
    </recommendedName>
</protein>
<dbReference type="InterPro" id="IPR045143">
    <property type="entry name" value="Spc25"/>
</dbReference>
<evidence type="ECO:0000259" key="11">
    <source>
        <dbReference type="Pfam" id="PF08234"/>
    </source>
</evidence>